<dbReference type="InterPro" id="IPR053790">
    <property type="entry name" value="P5CR-like_CS"/>
</dbReference>
<accession>A0A1B7VYW1</accession>
<dbReference type="InterPro" id="IPR029036">
    <property type="entry name" value="P5CR_dimer"/>
</dbReference>
<evidence type="ECO:0000259" key="2">
    <source>
        <dbReference type="Pfam" id="PF14748"/>
    </source>
</evidence>
<dbReference type="GO" id="GO:0004735">
    <property type="term" value="F:pyrroline-5-carboxylate reductase activity"/>
    <property type="evidence" value="ECO:0007669"/>
    <property type="project" value="TreeGrafter"/>
</dbReference>
<reference evidence="3 4" key="1">
    <citation type="submission" date="2015-09" db="EMBL/GenBank/DDBJ databases">
        <title>Whole genome shotgun sequence assembly of Aphanizomenon flos-aquae UKL13.</title>
        <authorList>
            <person name="Driscoll C."/>
        </authorList>
    </citation>
    <scope>NUCLEOTIDE SEQUENCE [LARGE SCALE GENOMIC DNA]</scope>
    <source>
        <strain evidence="3">MDT13</strain>
    </source>
</reference>
<dbReference type="PANTHER" id="PTHR11645:SF0">
    <property type="entry name" value="PYRROLINE-5-CARBOXYLATE REDUCTASE 3"/>
    <property type="match status" value="1"/>
</dbReference>
<protein>
    <recommendedName>
        <fullName evidence="2">Pyrroline-5-carboxylate reductase dimerisation domain-containing protein</fullName>
    </recommendedName>
</protein>
<evidence type="ECO:0000313" key="4">
    <source>
        <dbReference type="Proteomes" id="UP000092382"/>
    </source>
</evidence>
<comment type="caution">
    <text evidence="3">The sequence shown here is derived from an EMBL/GenBank/DDBJ whole genome shotgun (WGS) entry which is preliminary data.</text>
</comment>
<gene>
    <name evidence="3" type="ORF">AN481_06465</name>
</gene>
<keyword evidence="1" id="KW-0560">Oxidoreductase</keyword>
<feature type="domain" description="Pyrroline-5-carboxylate reductase dimerisation" evidence="2">
    <location>
        <begin position="1"/>
        <end position="60"/>
    </location>
</feature>
<dbReference type="AlphaFoldDB" id="A0A1B7VYW1"/>
<dbReference type="SUPFAM" id="SSF48179">
    <property type="entry name" value="6-phosphogluconate dehydrogenase C-terminal domain-like"/>
    <property type="match status" value="1"/>
</dbReference>
<dbReference type="PATRIC" id="fig|1710894.3.peg.2821"/>
<name>A0A1B7VYW1_APHFL</name>
<evidence type="ECO:0000256" key="1">
    <source>
        <dbReference type="ARBA" id="ARBA00023002"/>
    </source>
</evidence>
<organism evidence="3 4">
    <name type="scientific">Aphanizomenon flos-aquae LD13</name>
    <dbReference type="NCBI Taxonomy" id="1710894"/>
    <lineage>
        <taxon>Bacteria</taxon>
        <taxon>Bacillati</taxon>
        <taxon>Cyanobacteriota</taxon>
        <taxon>Cyanophyceae</taxon>
        <taxon>Nostocales</taxon>
        <taxon>Aphanizomenonaceae</taxon>
        <taxon>Aphanizomenon</taxon>
    </lineage>
</organism>
<dbReference type="EMBL" id="LJOY01000015">
    <property type="protein sequence ID" value="OBQ26128.1"/>
    <property type="molecule type" value="Genomic_DNA"/>
</dbReference>
<evidence type="ECO:0000313" key="3">
    <source>
        <dbReference type="EMBL" id="OBQ26128.1"/>
    </source>
</evidence>
<dbReference type="InterPro" id="IPR008927">
    <property type="entry name" value="6-PGluconate_DH-like_C_sf"/>
</dbReference>
<dbReference type="PROSITE" id="PS00521">
    <property type="entry name" value="P5CR"/>
    <property type="match status" value="1"/>
</dbReference>
<dbReference type="Proteomes" id="UP000092382">
    <property type="component" value="Unassembled WGS sequence"/>
</dbReference>
<dbReference type="Pfam" id="PF14748">
    <property type="entry name" value="P5CR_dimer"/>
    <property type="match status" value="1"/>
</dbReference>
<dbReference type="GO" id="GO:0055129">
    <property type="term" value="P:L-proline biosynthetic process"/>
    <property type="evidence" value="ECO:0007669"/>
    <property type="project" value="TreeGrafter"/>
</dbReference>
<dbReference type="PANTHER" id="PTHR11645">
    <property type="entry name" value="PYRROLINE-5-CARBOXYLATE REDUCTASE"/>
    <property type="match status" value="1"/>
</dbReference>
<dbReference type="Gene3D" id="1.10.3730.10">
    <property type="entry name" value="ProC C-terminal domain-like"/>
    <property type="match status" value="1"/>
</dbReference>
<sequence>MVLGTVTLIQETKIHPAELKDQVTSPGGTTIAGVSALEKAGFDSAIIEAVKASKERAQELGKG</sequence>
<proteinExistence type="predicted"/>
<dbReference type="STRING" id="1803587.GCA_001593825_02998"/>